<dbReference type="Proteomes" id="UP000004947">
    <property type="component" value="Unassembled WGS sequence"/>
</dbReference>
<evidence type="ECO:0000313" key="2">
    <source>
        <dbReference type="Proteomes" id="UP000004947"/>
    </source>
</evidence>
<keyword evidence="2" id="KW-1185">Reference proteome</keyword>
<accession>A6DN71</accession>
<dbReference type="RefSeq" id="WP_007279314.1">
    <property type="nucleotide sequence ID" value="NZ_ABCK01000013.1"/>
</dbReference>
<protein>
    <submittedName>
        <fullName evidence="1">Uncharacterized protein</fullName>
    </submittedName>
</protein>
<organism evidence="1 2">
    <name type="scientific">Lentisphaera araneosa HTCC2155</name>
    <dbReference type="NCBI Taxonomy" id="313628"/>
    <lineage>
        <taxon>Bacteria</taxon>
        <taxon>Pseudomonadati</taxon>
        <taxon>Lentisphaerota</taxon>
        <taxon>Lentisphaeria</taxon>
        <taxon>Lentisphaerales</taxon>
        <taxon>Lentisphaeraceae</taxon>
        <taxon>Lentisphaera</taxon>
    </lineage>
</organism>
<dbReference type="EMBL" id="ABCK01000013">
    <property type="protein sequence ID" value="EDM26819.1"/>
    <property type="molecule type" value="Genomic_DNA"/>
</dbReference>
<dbReference type="AlphaFoldDB" id="A6DN71"/>
<reference evidence="1 2" key="1">
    <citation type="journal article" date="2010" name="J. Bacteriol.">
        <title>Genome sequence of Lentisphaera araneosa HTCC2155T, the type species of the order Lentisphaerales in the phylum Lentisphaerae.</title>
        <authorList>
            <person name="Thrash J.C."/>
            <person name="Cho J.C."/>
            <person name="Vergin K.L."/>
            <person name="Morris R.M."/>
            <person name="Giovannoni S.J."/>
        </authorList>
    </citation>
    <scope>NUCLEOTIDE SEQUENCE [LARGE SCALE GENOMIC DNA]</scope>
    <source>
        <strain evidence="1 2">HTCC2155</strain>
    </source>
</reference>
<comment type="caution">
    <text evidence="1">The sequence shown here is derived from an EMBL/GenBank/DDBJ whole genome shotgun (WGS) entry which is preliminary data.</text>
</comment>
<gene>
    <name evidence="1" type="ORF">LNTAR_06224</name>
</gene>
<evidence type="ECO:0000313" key="1">
    <source>
        <dbReference type="EMBL" id="EDM26819.1"/>
    </source>
</evidence>
<name>A6DN71_9BACT</name>
<proteinExistence type="predicted"/>
<sequence length="118" mass="13620">MVISTTLTSIILLVLAFISFCGFETYGHLSIDTRKGELTIKRLKNYWKVKLVNSELEIVPGGFYENEETVLNTKVYQLQILTNNKRQVIYAGANKEKLEAIFSDIRNIKEKCITRNWS</sequence>